<organism evidence="9 10">
    <name type="scientific">Sphingomonas taxi</name>
    <dbReference type="NCBI Taxonomy" id="1549858"/>
    <lineage>
        <taxon>Bacteria</taxon>
        <taxon>Pseudomonadati</taxon>
        <taxon>Pseudomonadota</taxon>
        <taxon>Alphaproteobacteria</taxon>
        <taxon>Sphingomonadales</taxon>
        <taxon>Sphingomonadaceae</taxon>
        <taxon>Sphingomonas</taxon>
    </lineage>
</organism>
<dbReference type="HOGENOM" id="CLU_010745_0_0_5"/>
<dbReference type="EMBL" id="CP009571">
    <property type="protein sequence ID" value="AIT05710.1"/>
    <property type="molecule type" value="Genomic_DNA"/>
</dbReference>
<evidence type="ECO:0000256" key="2">
    <source>
        <dbReference type="ARBA" id="ARBA00023136"/>
    </source>
</evidence>
<dbReference type="PANTHER" id="PTHR47234">
    <property type="match status" value="1"/>
</dbReference>
<dbReference type="GO" id="GO:0009279">
    <property type="term" value="C:cell outer membrane"/>
    <property type="evidence" value="ECO:0007669"/>
    <property type="project" value="UniProtKB-SubCell"/>
</dbReference>
<keyword evidence="6" id="KW-0732">Signal</keyword>
<dbReference type="Proteomes" id="UP000033200">
    <property type="component" value="Chromosome"/>
</dbReference>
<feature type="compositionally biased region" description="Low complexity" evidence="5">
    <location>
        <begin position="54"/>
        <end position="67"/>
    </location>
</feature>
<dbReference type="SUPFAM" id="SSF56935">
    <property type="entry name" value="Porins"/>
    <property type="match status" value="1"/>
</dbReference>
<feature type="region of interest" description="Disordered" evidence="5">
    <location>
        <begin position="30"/>
        <end position="67"/>
    </location>
</feature>
<dbReference type="STRING" id="1549858.MC45_04045"/>
<sequence length="1027" mass="108907">MIFRASRSHALLGASVLALAGFASPAAAQTATPAPTQPADVAAQDPGQDQTGVAQTTGAPAAPDQAGGADIVVTGSRIARPEFDTLQPTQVIGAAQIQNRGYTNVGQALTELPAFGPPGNSGVGAQSSFGPAQTFVDFFGLGTQRTLVLVNGRRFVSSNTASIFGPVSAGTQVDLNNIPSTLVERIETVAIGGAPIYGSDAIAGTVNIILKRNFEGLNLEAQTGLSDHDDAPDNRLSLLAGKNFAGGRGNITISGEYNKVTGLTASDRAITAAGNFFGTPPASANSQFARLLYPSQRYSAFTSGGVPFSEDDYLASSSGIRNAAGQLQQFGPNGTLVPLDLGTVLRQGYISSGGNGYDLPAQSNLLTNSERYIGSVQASYQLTDNIRFFGEGWYVHAKGVNLIDQPNYNTALFDDAGTPDGNLLVNINNPYLSTADRATIAANLAPGQQQFYVGRALSDLTTGRSQATVETYRFVAGFDGALDVGGHDFKWEVSGVYGRSQTTGRNYELVQQNFANAIDAVRDASGNITCRPGAVNANIATLNSTCAPLNIFGVGQASQAARDYIFAIATPRSVNEQYVFNANINGPVFTLFGNDVSISAGYEHREEKTRFDPGTYYAGETLADGTKQQFGRTIPIDPIAGKYNTDEVFGELVVPFVSSKNALSWLKTLEFDGAARYVDNSLSGGDLTWTAGGRLGFFRDLTFRGNFTRSIRSPAITEVFNPTSRAFDVGNDPCDARYVGSGPNPSVRAANCAAAGINTATFDSNFSNFTIPVTIAGNPALQNETADSWTVGAIFQPQFVRGFSLAVDWVDIKLKNAITSLDGASLLNACYDSPGYPNEFCGTFDRDADGQLTTIREGYYNAASYKMAGLTVTAAYRLPLERIGLTNGGVVGLSTNYFYRDKLETQVGTGDIDHTAGEVGYPRHSGTANLTYDSDNFNLLFQGRYIGKGAFDIDEAANSRDIRGVGAWTVFNTTVGVKVNQQFGLRFIVDNVFDRAPPYPSPAGGGTTQYFSGILGRYFRAAANVKF</sequence>
<reference evidence="9 10" key="1">
    <citation type="submission" date="2014-09" db="EMBL/GenBank/DDBJ databases">
        <title>Using Illumina technology Improving SMRT sequencing Genome Assembly by RASTools.</title>
        <authorList>
            <person name="Zhou Y."/>
            <person name="Ma T."/>
            <person name="Liu T."/>
        </authorList>
    </citation>
    <scope>NUCLEOTIDE SEQUENCE [LARGE SCALE GENOMIC DNA]</scope>
    <source>
        <strain evidence="9 10">ATCC 55669</strain>
    </source>
</reference>
<feature type="signal peptide" evidence="6">
    <location>
        <begin position="1"/>
        <end position="28"/>
    </location>
</feature>
<feature type="compositionally biased region" description="Low complexity" evidence="5">
    <location>
        <begin position="30"/>
        <end position="46"/>
    </location>
</feature>
<dbReference type="Pfam" id="PF07715">
    <property type="entry name" value="Plug"/>
    <property type="match status" value="1"/>
</dbReference>
<evidence type="ECO:0000256" key="5">
    <source>
        <dbReference type="SAM" id="MobiDB-lite"/>
    </source>
</evidence>
<dbReference type="InterPro" id="IPR037066">
    <property type="entry name" value="Plug_dom_sf"/>
</dbReference>
<feature type="domain" description="TonB-dependent receptor-like beta-barrel" evidence="7">
    <location>
        <begin position="461"/>
        <end position="992"/>
    </location>
</feature>
<evidence type="ECO:0000256" key="3">
    <source>
        <dbReference type="ARBA" id="ARBA00023237"/>
    </source>
</evidence>
<evidence type="ECO:0000256" key="4">
    <source>
        <dbReference type="RuleBase" id="RU003357"/>
    </source>
</evidence>
<dbReference type="eggNOG" id="COG1629">
    <property type="taxonomic scope" value="Bacteria"/>
</dbReference>
<dbReference type="Gene3D" id="2.170.130.10">
    <property type="entry name" value="TonB-dependent receptor, plug domain"/>
    <property type="match status" value="1"/>
</dbReference>
<proteinExistence type="inferred from homology"/>
<dbReference type="InterPro" id="IPR012910">
    <property type="entry name" value="Plug_dom"/>
</dbReference>
<evidence type="ECO:0000313" key="10">
    <source>
        <dbReference type="Proteomes" id="UP000033200"/>
    </source>
</evidence>
<dbReference type="AlphaFoldDB" id="A0A097EDT8"/>
<comment type="similarity">
    <text evidence="4">Belongs to the TonB-dependent receptor family.</text>
</comment>
<feature type="chain" id="PRO_5001929595" evidence="6">
    <location>
        <begin position="29"/>
        <end position="1027"/>
    </location>
</feature>
<accession>A0A097EDT8</accession>
<dbReference type="Pfam" id="PF00593">
    <property type="entry name" value="TonB_dep_Rec_b-barrel"/>
    <property type="match status" value="1"/>
</dbReference>
<dbReference type="InterPro" id="IPR036942">
    <property type="entry name" value="Beta-barrel_TonB_sf"/>
</dbReference>
<feature type="domain" description="TonB-dependent receptor plug" evidence="8">
    <location>
        <begin position="83"/>
        <end position="205"/>
    </location>
</feature>
<evidence type="ECO:0000256" key="6">
    <source>
        <dbReference type="SAM" id="SignalP"/>
    </source>
</evidence>
<name>A0A097EDT8_9SPHN</name>
<keyword evidence="9" id="KW-0675">Receptor</keyword>
<keyword evidence="10" id="KW-1185">Reference proteome</keyword>
<gene>
    <name evidence="9" type="ORF">MC45_04045</name>
</gene>
<evidence type="ECO:0000313" key="9">
    <source>
        <dbReference type="EMBL" id="AIT05710.1"/>
    </source>
</evidence>
<evidence type="ECO:0000259" key="8">
    <source>
        <dbReference type="Pfam" id="PF07715"/>
    </source>
</evidence>
<comment type="subcellular location">
    <subcellularLocation>
        <location evidence="1 4">Cell outer membrane</location>
    </subcellularLocation>
</comment>
<dbReference type="Gene3D" id="2.40.170.20">
    <property type="entry name" value="TonB-dependent receptor, beta-barrel domain"/>
    <property type="match status" value="1"/>
</dbReference>
<keyword evidence="2 4" id="KW-0472">Membrane</keyword>
<dbReference type="PANTHER" id="PTHR47234:SF2">
    <property type="entry name" value="TONB-DEPENDENT RECEPTOR"/>
    <property type="match status" value="1"/>
</dbReference>
<evidence type="ECO:0000256" key="1">
    <source>
        <dbReference type="ARBA" id="ARBA00004442"/>
    </source>
</evidence>
<dbReference type="InterPro" id="IPR000531">
    <property type="entry name" value="Beta-barrel_TonB"/>
</dbReference>
<evidence type="ECO:0000259" key="7">
    <source>
        <dbReference type="Pfam" id="PF00593"/>
    </source>
</evidence>
<keyword evidence="3" id="KW-0998">Cell outer membrane</keyword>
<protein>
    <submittedName>
        <fullName evidence="9">TonB-dependent receptor</fullName>
    </submittedName>
</protein>
<keyword evidence="4" id="KW-0798">TonB box</keyword>
<dbReference type="KEGG" id="stax:MC45_04045"/>